<proteinExistence type="predicted"/>
<reference evidence="1" key="1">
    <citation type="journal article" date="2014" name="Front. Microbiol.">
        <title>High frequency of phylogenetically diverse reductive dehalogenase-homologous genes in deep subseafloor sedimentary metagenomes.</title>
        <authorList>
            <person name="Kawai M."/>
            <person name="Futagami T."/>
            <person name="Toyoda A."/>
            <person name="Takaki Y."/>
            <person name="Nishi S."/>
            <person name="Hori S."/>
            <person name="Arai W."/>
            <person name="Tsubouchi T."/>
            <person name="Morono Y."/>
            <person name="Uchiyama I."/>
            <person name="Ito T."/>
            <person name="Fujiyama A."/>
            <person name="Inagaki F."/>
            <person name="Takami H."/>
        </authorList>
    </citation>
    <scope>NUCLEOTIDE SEQUENCE</scope>
    <source>
        <strain evidence="1">Expedition CK06-06</strain>
    </source>
</reference>
<dbReference type="EMBL" id="BARS01046551">
    <property type="protein sequence ID" value="GAG30452.1"/>
    <property type="molecule type" value="Genomic_DNA"/>
</dbReference>
<protein>
    <submittedName>
        <fullName evidence="1">Uncharacterized protein</fullName>
    </submittedName>
</protein>
<sequence length="78" mass="8332">LNPNKVTDLRLTGNFLDGLFGNVQGDDILTGSTDSKAASLANKYGPDHLSMTKENAAKYAKDAVLPELQDLTRKALGL</sequence>
<accession>X0X511</accession>
<comment type="caution">
    <text evidence="1">The sequence shown here is derived from an EMBL/GenBank/DDBJ whole genome shotgun (WGS) entry which is preliminary data.</text>
</comment>
<gene>
    <name evidence="1" type="ORF">S01H1_70053</name>
</gene>
<dbReference type="AlphaFoldDB" id="X0X511"/>
<feature type="non-terminal residue" evidence="1">
    <location>
        <position position="1"/>
    </location>
</feature>
<name>X0X511_9ZZZZ</name>
<organism evidence="1">
    <name type="scientific">marine sediment metagenome</name>
    <dbReference type="NCBI Taxonomy" id="412755"/>
    <lineage>
        <taxon>unclassified sequences</taxon>
        <taxon>metagenomes</taxon>
        <taxon>ecological metagenomes</taxon>
    </lineage>
</organism>
<evidence type="ECO:0000313" key="1">
    <source>
        <dbReference type="EMBL" id="GAG30452.1"/>
    </source>
</evidence>